<evidence type="ECO:0000256" key="14">
    <source>
        <dbReference type="RuleBase" id="RU003560"/>
    </source>
</evidence>
<dbReference type="InterPro" id="IPR015421">
    <property type="entry name" value="PyrdxlP-dep_Trfase_major"/>
</dbReference>
<evidence type="ECO:0000256" key="8">
    <source>
        <dbReference type="ARBA" id="ARBA00022679"/>
    </source>
</evidence>
<dbReference type="InterPro" id="IPR004637">
    <property type="entry name" value="Dat"/>
</dbReference>
<evidence type="ECO:0000256" key="15">
    <source>
        <dbReference type="SAM" id="MobiDB-lite"/>
    </source>
</evidence>
<dbReference type="InterPro" id="IPR005814">
    <property type="entry name" value="Aminotrans_3"/>
</dbReference>
<name>A0ABW0E504_9ACTN</name>
<dbReference type="SUPFAM" id="SSF53383">
    <property type="entry name" value="PLP-dependent transferases"/>
    <property type="match status" value="1"/>
</dbReference>
<dbReference type="PANTHER" id="PTHR43552:SF1">
    <property type="entry name" value="DIAMINOBUTYRATE--2-OXOGLUTARATE AMINOTRANSFERASE"/>
    <property type="match status" value="1"/>
</dbReference>
<feature type="compositionally biased region" description="Basic and acidic residues" evidence="15">
    <location>
        <begin position="373"/>
        <end position="387"/>
    </location>
</feature>
<keyword evidence="9 14" id="KW-0663">Pyridoxal phosphate</keyword>
<dbReference type="EC" id="2.6.1.76" evidence="5"/>
<evidence type="ECO:0000256" key="13">
    <source>
        <dbReference type="ARBA" id="ARBA00049111"/>
    </source>
</evidence>
<evidence type="ECO:0000256" key="7">
    <source>
        <dbReference type="ARBA" id="ARBA00022576"/>
    </source>
</evidence>
<gene>
    <name evidence="16" type="ORF">ACFPWV_36680</name>
</gene>
<evidence type="ECO:0000256" key="11">
    <source>
        <dbReference type="ARBA" id="ARBA00030665"/>
    </source>
</evidence>
<comment type="function">
    <text evidence="2">Catalyzes reversively the conversion of L-aspartate beta-semialdehyde (ASA) to L-2,4-diaminobutyrate (DABA) by transamination with L-glutamate.</text>
</comment>
<evidence type="ECO:0000256" key="9">
    <source>
        <dbReference type="ARBA" id="ARBA00022898"/>
    </source>
</evidence>
<feature type="region of interest" description="Disordered" evidence="15">
    <location>
        <begin position="373"/>
        <end position="398"/>
    </location>
</feature>
<proteinExistence type="inferred from homology"/>
<dbReference type="GO" id="GO:0008483">
    <property type="term" value="F:transaminase activity"/>
    <property type="evidence" value="ECO:0007669"/>
    <property type="project" value="UniProtKB-KW"/>
</dbReference>
<evidence type="ECO:0000256" key="4">
    <source>
        <dbReference type="ARBA" id="ARBA00008954"/>
    </source>
</evidence>
<comment type="similarity">
    <text evidence="4 14">Belongs to the class-III pyridoxal-phosphate-dependent aminotransferase family.</text>
</comment>
<comment type="pathway">
    <text evidence="3">Amine and polyamine biosynthesis; ectoine biosynthesis; L-ectoine from L-aspartate 4-semialdehyde: step 1/3.</text>
</comment>
<reference evidence="17" key="1">
    <citation type="journal article" date="2019" name="Int. J. Syst. Evol. Microbiol.">
        <title>The Global Catalogue of Microorganisms (GCM) 10K type strain sequencing project: providing services to taxonomists for standard genome sequencing and annotation.</title>
        <authorList>
            <consortium name="The Broad Institute Genomics Platform"/>
            <consortium name="The Broad Institute Genome Sequencing Center for Infectious Disease"/>
            <person name="Wu L."/>
            <person name="Ma J."/>
        </authorList>
    </citation>
    <scope>NUCLEOTIDE SEQUENCE [LARGE SCALE GENOMIC DNA]</scope>
    <source>
        <strain evidence="17">CGMCC 4.7131</strain>
    </source>
</reference>
<comment type="catalytic activity">
    <reaction evidence="13">
        <text>L-2,4-diaminobutanoate + 2-oxoglutarate = L-aspartate 4-semialdehyde + L-glutamate</text>
        <dbReference type="Rhea" id="RHEA:11160"/>
        <dbReference type="ChEBI" id="CHEBI:16810"/>
        <dbReference type="ChEBI" id="CHEBI:29985"/>
        <dbReference type="ChEBI" id="CHEBI:58761"/>
        <dbReference type="ChEBI" id="CHEBI:537519"/>
        <dbReference type="EC" id="2.6.1.76"/>
    </reaction>
</comment>
<evidence type="ECO:0000256" key="2">
    <source>
        <dbReference type="ARBA" id="ARBA00002189"/>
    </source>
</evidence>
<evidence type="ECO:0000256" key="1">
    <source>
        <dbReference type="ARBA" id="ARBA00001933"/>
    </source>
</evidence>
<evidence type="ECO:0000256" key="12">
    <source>
        <dbReference type="ARBA" id="ARBA00031476"/>
    </source>
</evidence>
<dbReference type="EMBL" id="JBHSKN010000038">
    <property type="protein sequence ID" value="MFC5245382.1"/>
    <property type="molecule type" value="Genomic_DNA"/>
</dbReference>
<evidence type="ECO:0000256" key="3">
    <source>
        <dbReference type="ARBA" id="ARBA00004946"/>
    </source>
</evidence>
<evidence type="ECO:0000256" key="6">
    <source>
        <dbReference type="ARBA" id="ARBA00014798"/>
    </source>
</evidence>
<dbReference type="Proteomes" id="UP001596035">
    <property type="component" value="Unassembled WGS sequence"/>
</dbReference>
<evidence type="ECO:0000256" key="5">
    <source>
        <dbReference type="ARBA" id="ARBA00013155"/>
    </source>
</evidence>
<keyword evidence="8" id="KW-0808">Transferase</keyword>
<organism evidence="16 17">
    <name type="scientific">Streptomyces atrovirens</name>
    <dbReference type="NCBI Taxonomy" id="285556"/>
    <lineage>
        <taxon>Bacteria</taxon>
        <taxon>Bacillati</taxon>
        <taxon>Actinomycetota</taxon>
        <taxon>Actinomycetes</taxon>
        <taxon>Kitasatosporales</taxon>
        <taxon>Streptomycetaceae</taxon>
        <taxon>Streptomyces</taxon>
    </lineage>
</organism>
<comment type="cofactor">
    <cofactor evidence="1">
        <name>pyridoxal 5'-phosphate</name>
        <dbReference type="ChEBI" id="CHEBI:597326"/>
    </cofactor>
</comment>
<dbReference type="InterPro" id="IPR015424">
    <property type="entry name" value="PyrdxlP-dep_Trfase"/>
</dbReference>
<sequence>MPRAVVRREHRGGRRTVAETTYEGREPGALPVVPVRARGMTVEGADGRRYPDCLSGAGTLALGHNHPVVLEAIRGIIDSGAPLDVPGLATPVKDAFVTELSRTLPPGLAERARVRFCGPGRDDVVATALRHVRAATGRAADGRGAEPAVRRMESALDDTAPDARRPAGMLAEPAPDARPVPLVADETLTGVGRTGTFWAVERGGTAPGAMVLSGAVGGGLPLAVVVHRDDLHLPGLPTHTGNQLAMAAGTATLAHVRENGLAGHAAALGATMLDRLRTLAGELACVRDVRGRGPLIGIEVVAPETPPDAPHRYRPAAPGLAAAVRRECLRRGLIVDLGGPRASVVRLLPPLTITEEQAAAVLDRLADALHAAARDHPARRHDTHEESGIPEGRPARTG</sequence>
<dbReference type="RefSeq" id="WP_382055216.1">
    <property type="nucleotide sequence ID" value="NZ_BAAATG010000052.1"/>
</dbReference>
<evidence type="ECO:0000313" key="17">
    <source>
        <dbReference type="Proteomes" id="UP001596035"/>
    </source>
</evidence>
<comment type="caution">
    <text evidence="16">The sequence shown here is derived from an EMBL/GenBank/DDBJ whole genome shotgun (WGS) entry which is preliminary data.</text>
</comment>
<keyword evidence="7 16" id="KW-0032">Aminotransferase</keyword>
<dbReference type="PIRSF" id="PIRSF000521">
    <property type="entry name" value="Transaminase_4ab_Lys_Orn"/>
    <property type="match status" value="1"/>
</dbReference>
<accession>A0ABW0E504</accession>
<dbReference type="PANTHER" id="PTHR43552">
    <property type="entry name" value="DIAMINOBUTYRATE--2-OXOGLUTARATE AMINOTRANSFERASE"/>
    <property type="match status" value="1"/>
</dbReference>
<dbReference type="Gene3D" id="3.90.1150.10">
    <property type="entry name" value="Aspartate Aminotransferase, domain 1"/>
    <property type="match status" value="2"/>
</dbReference>
<dbReference type="Pfam" id="PF00202">
    <property type="entry name" value="Aminotran_3"/>
    <property type="match status" value="2"/>
</dbReference>
<dbReference type="InterPro" id="IPR015422">
    <property type="entry name" value="PyrdxlP-dep_Trfase_small"/>
</dbReference>
<protein>
    <recommendedName>
        <fullName evidence="6">Diaminobutyrate--2-oxoglutarate transaminase</fullName>
        <ecNumber evidence="5">2.6.1.76</ecNumber>
    </recommendedName>
    <alternativeName>
        <fullName evidence="11">DABA aminotransferase</fullName>
    </alternativeName>
    <alternativeName>
        <fullName evidence="12">Diaminobutyrate--2-oxoglutarate aminotransferase</fullName>
    </alternativeName>
    <alternativeName>
        <fullName evidence="10">L-2,4-diaminobutyric acid transaminase</fullName>
    </alternativeName>
</protein>
<evidence type="ECO:0000313" key="16">
    <source>
        <dbReference type="EMBL" id="MFC5245382.1"/>
    </source>
</evidence>
<keyword evidence="17" id="KW-1185">Reference proteome</keyword>
<dbReference type="Gene3D" id="3.40.640.10">
    <property type="entry name" value="Type I PLP-dependent aspartate aminotransferase-like (Major domain)"/>
    <property type="match status" value="2"/>
</dbReference>
<evidence type="ECO:0000256" key="10">
    <source>
        <dbReference type="ARBA" id="ARBA00029744"/>
    </source>
</evidence>